<sequence>MTEGYNFSDFDEQNLVCQVSGCKDDSMLQQIFISSLKPERSYIASGASSWLSPYFTWLKDNVGSGFTIGACCRLDSDGNFINSSASYDMDTATTCMQPGDFEDGRPHPNLFMKHLEDYLSDNPHDTMCPSAGHPAYGDAVRVLERPSGETYVGANYFMAYHSILKTSEDFINAMDFAYQLSASITDYLQNIFYVYYEQYLTMWADTGVSLGVSVASVFGVLLLLTFDLASSIIVLVTIAMIVVDMMGMMFWWNISLNAVSLAVGISVEFCSHVTHAFATSVQPTRLLRAQEALSTMGSSVPDSTACWRTRRRRERIKEKKKNMEKPTSGSSLICTYNISRQQSFPATNQSAGIKTCNNGASNHSAERGFINNSPPLPLPLLPGQQRAAVNNYKRSERQTDHIGRY</sequence>
<evidence type="ECO:0000313" key="3">
    <source>
        <dbReference type="Proteomes" id="UP000283509"/>
    </source>
</evidence>
<feature type="transmembrane region" description="Helical" evidence="1">
    <location>
        <begin position="207"/>
        <end position="226"/>
    </location>
</feature>
<dbReference type="Gene3D" id="1.20.1640.10">
    <property type="entry name" value="Multidrug efflux transporter AcrB transmembrane domain"/>
    <property type="match status" value="1"/>
</dbReference>
<name>A0A423UAB6_PENVA</name>
<dbReference type="GO" id="GO:0015485">
    <property type="term" value="F:cholesterol binding"/>
    <property type="evidence" value="ECO:0007669"/>
    <property type="project" value="TreeGrafter"/>
</dbReference>
<dbReference type="EMBL" id="QCYY01000224">
    <property type="protein sequence ID" value="ROT85635.1"/>
    <property type="molecule type" value="Genomic_DNA"/>
</dbReference>
<evidence type="ECO:0000313" key="2">
    <source>
        <dbReference type="EMBL" id="ROT85635.1"/>
    </source>
</evidence>
<dbReference type="GO" id="GO:0042632">
    <property type="term" value="P:cholesterol homeostasis"/>
    <property type="evidence" value="ECO:0007669"/>
    <property type="project" value="TreeGrafter"/>
</dbReference>
<dbReference type="Proteomes" id="UP000283509">
    <property type="component" value="Unassembled WGS sequence"/>
</dbReference>
<dbReference type="STRING" id="6689.A0A423UAB6"/>
<evidence type="ECO:0000256" key="1">
    <source>
        <dbReference type="SAM" id="Phobius"/>
    </source>
</evidence>
<dbReference type="GO" id="GO:0015918">
    <property type="term" value="P:sterol transport"/>
    <property type="evidence" value="ECO:0007669"/>
    <property type="project" value="TreeGrafter"/>
</dbReference>
<dbReference type="GO" id="GO:0030299">
    <property type="term" value="P:intestinal cholesterol absorption"/>
    <property type="evidence" value="ECO:0007669"/>
    <property type="project" value="TreeGrafter"/>
</dbReference>
<dbReference type="PANTHER" id="PTHR45727:SF2">
    <property type="entry name" value="NPC INTRACELLULAR CHOLESTEROL TRANSPORTER 1"/>
    <property type="match status" value="1"/>
</dbReference>
<keyword evidence="1" id="KW-0812">Transmembrane</keyword>
<organism evidence="2 3">
    <name type="scientific">Penaeus vannamei</name>
    <name type="common">Whiteleg shrimp</name>
    <name type="synonym">Litopenaeus vannamei</name>
    <dbReference type="NCBI Taxonomy" id="6689"/>
    <lineage>
        <taxon>Eukaryota</taxon>
        <taxon>Metazoa</taxon>
        <taxon>Ecdysozoa</taxon>
        <taxon>Arthropoda</taxon>
        <taxon>Crustacea</taxon>
        <taxon>Multicrustacea</taxon>
        <taxon>Malacostraca</taxon>
        <taxon>Eumalacostraca</taxon>
        <taxon>Eucarida</taxon>
        <taxon>Decapoda</taxon>
        <taxon>Dendrobranchiata</taxon>
        <taxon>Penaeoidea</taxon>
        <taxon>Penaeidae</taxon>
        <taxon>Penaeus</taxon>
    </lineage>
</organism>
<comment type="caution">
    <text evidence="2">The sequence shown here is derived from an EMBL/GenBank/DDBJ whole genome shotgun (WGS) entry which is preliminary data.</text>
</comment>
<proteinExistence type="predicted"/>
<dbReference type="SUPFAM" id="SSF82866">
    <property type="entry name" value="Multidrug efflux transporter AcrB transmembrane domain"/>
    <property type="match status" value="1"/>
</dbReference>
<accession>A0A423UAB6</accession>
<keyword evidence="1" id="KW-1133">Transmembrane helix</keyword>
<gene>
    <name evidence="2" type="ORF">C7M84_009793</name>
</gene>
<dbReference type="GO" id="GO:0005886">
    <property type="term" value="C:plasma membrane"/>
    <property type="evidence" value="ECO:0007669"/>
    <property type="project" value="TreeGrafter"/>
</dbReference>
<protein>
    <submittedName>
        <fullName evidence="2">Patched</fullName>
    </submittedName>
</protein>
<feature type="transmembrane region" description="Helical" evidence="1">
    <location>
        <begin position="232"/>
        <end position="252"/>
    </location>
</feature>
<dbReference type="AlphaFoldDB" id="A0A423UAB6"/>
<reference evidence="2 3" key="1">
    <citation type="submission" date="2018-04" db="EMBL/GenBank/DDBJ databases">
        <authorList>
            <person name="Zhang X."/>
            <person name="Yuan J."/>
            <person name="Li F."/>
            <person name="Xiang J."/>
        </authorList>
    </citation>
    <scope>NUCLEOTIDE SEQUENCE [LARGE SCALE GENOMIC DNA]</scope>
    <source>
        <tissue evidence="2">Muscle</tissue>
    </source>
</reference>
<dbReference type="PANTHER" id="PTHR45727">
    <property type="entry name" value="NPC INTRACELLULAR CHOLESTEROL TRANSPORTER 1"/>
    <property type="match status" value="1"/>
</dbReference>
<keyword evidence="3" id="KW-1185">Reference proteome</keyword>
<reference evidence="2 3" key="2">
    <citation type="submission" date="2019-01" db="EMBL/GenBank/DDBJ databases">
        <title>The decoding of complex shrimp genome reveals the adaptation for benthos swimmer, frequently molting mechanism and breeding impact on genome.</title>
        <authorList>
            <person name="Sun Y."/>
            <person name="Gao Y."/>
            <person name="Yu Y."/>
        </authorList>
    </citation>
    <scope>NUCLEOTIDE SEQUENCE [LARGE SCALE GENOMIC DNA]</scope>
    <source>
        <tissue evidence="2">Muscle</tissue>
    </source>
</reference>
<keyword evidence="1" id="KW-0472">Membrane</keyword>
<dbReference type="OrthoDB" id="6510177at2759"/>